<evidence type="ECO:0000313" key="2">
    <source>
        <dbReference type="Proteomes" id="UP000430692"/>
    </source>
</evidence>
<dbReference type="Proteomes" id="UP000430692">
    <property type="component" value="Unassembled WGS sequence"/>
</dbReference>
<keyword evidence="2" id="KW-1185">Reference proteome</keyword>
<dbReference type="Gene3D" id="3.40.50.10320">
    <property type="entry name" value="LmbE-like"/>
    <property type="match status" value="1"/>
</dbReference>
<name>A0A6I4VVY8_9BACL</name>
<protein>
    <recommendedName>
        <fullName evidence="3">GlcNAc-PI de-N-acetylase</fullName>
    </recommendedName>
</protein>
<dbReference type="PROSITE" id="PS51257">
    <property type="entry name" value="PROKAR_LIPOPROTEIN"/>
    <property type="match status" value="1"/>
</dbReference>
<dbReference type="InterPro" id="IPR024078">
    <property type="entry name" value="LmbE-like_dom_sf"/>
</dbReference>
<comment type="caution">
    <text evidence="1">The sequence shown here is derived from an EMBL/GenBank/DDBJ whole genome shotgun (WGS) entry which is preliminary data.</text>
</comment>
<dbReference type="SUPFAM" id="SSF102588">
    <property type="entry name" value="LmbE-like"/>
    <property type="match status" value="1"/>
</dbReference>
<dbReference type="InterPro" id="IPR003737">
    <property type="entry name" value="GlcNAc_PI_deacetylase-related"/>
</dbReference>
<sequence>MMGKWISRFFLVGSFFLACYVIYSFFEMGYGVNATSISDGQLHKVKDTRAFGLTKLRIPEESLKNKPVSVYYVPHPDDEVLTYGVPIRNDLNAGKVVYLILFTHGEGSAIITKLNKMVSPKKITARELGTSRVREFLFAADALGVDSAHRDVYAPSKTGLKKNLLKQVALYFESLSNDVTHNGMSQNDVLQEHSMTGKVINKLYKEGKIKKKRTFASIFMSRISKKPLKGKEIRLDNAEDEHYINSAIMIYNKWDPENGWYACGYISVKGQFDSLNTNKYSIQTPK</sequence>
<accession>A0A6I4VVY8</accession>
<dbReference type="RefSeq" id="WP_160801356.1">
    <property type="nucleotide sequence ID" value="NZ_WUUL01000005.1"/>
</dbReference>
<gene>
    <name evidence="1" type="ORF">GSM42_09805</name>
</gene>
<dbReference type="AlphaFoldDB" id="A0A6I4VVY8"/>
<evidence type="ECO:0008006" key="3">
    <source>
        <dbReference type="Google" id="ProtNLM"/>
    </source>
</evidence>
<proteinExistence type="predicted"/>
<evidence type="ECO:0000313" key="1">
    <source>
        <dbReference type="EMBL" id="MXQ54006.1"/>
    </source>
</evidence>
<organism evidence="1 2">
    <name type="scientific">Shimazuella alba</name>
    <dbReference type="NCBI Taxonomy" id="2690964"/>
    <lineage>
        <taxon>Bacteria</taxon>
        <taxon>Bacillati</taxon>
        <taxon>Bacillota</taxon>
        <taxon>Bacilli</taxon>
        <taxon>Bacillales</taxon>
        <taxon>Thermoactinomycetaceae</taxon>
        <taxon>Shimazuella</taxon>
    </lineage>
</organism>
<dbReference type="EMBL" id="WUUL01000005">
    <property type="protein sequence ID" value="MXQ54006.1"/>
    <property type="molecule type" value="Genomic_DNA"/>
</dbReference>
<dbReference type="Pfam" id="PF02585">
    <property type="entry name" value="PIG-L"/>
    <property type="match status" value="1"/>
</dbReference>
<reference evidence="1 2" key="1">
    <citation type="submission" date="2019-12" db="EMBL/GenBank/DDBJ databases">
        <title>Whole-genome analyses of novel actinobacteria.</title>
        <authorList>
            <person name="Sahin N."/>
            <person name="Saygin H."/>
        </authorList>
    </citation>
    <scope>NUCLEOTIDE SEQUENCE [LARGE SCALE GENOMIC DNA]</scope>
    <source>
        <strain evidence="1 2">KC615</strain>
    </source>
</reference>